<accession>A0A0S4IVJ9</accession>
<feature type="region of interest" description="Disordered" evidence="1">
    <location>
        <begin position="276"/>
        <end position="304"/>
    </location>
</feature>
<dbReference type="Proteomes" id="UP000051952">
    <property type="component" value="Unassembled WGS sequence"/>
</dbReference>
<keyword evidence="3" id="KW-1185">Reference proteome</keyword>
<feature type="compositionally biased region" description="Polar residues" evidence="1">
    <location>
        <begin position="319"/>
        <end position="338"/>
    </location>
</feature>
<evidence type="ECO:0000256" key="1">
    <source>
        <dbReference type="SAM" id="MobiDB-lite"/>
    </source>
</evidence>
<reference evidence="3" key="1">
    <citation type="submission" date="2015-09" db="EMBL/GenBank/DDBJ databases">
        <authorList>
            <consortium name="Pathogen Informatics"/>
        </authorList>
    </citation>
    <scope>NUCLEOTIDE SEQUENCE [LARGE SCALE GENOMIC DNA]</scope>
    <source>
        <strain evidence="3">Lake Konstanz</strain>
    </source>
</reference>
<evidence type="ECO:0000313" key="2">
    <source>
        <dbReference type="EMBL" id="CUG19880.1"/>
    </source>
</evidence>
<proteinExistence type="predicted"/>
<dbReference type="EMBL" id="CYKH01000695">
    <property type="protein sequence ID" value="CUG19880.1"/>
    <property type="molecule type" value="Genomic_DNA"/>
</dbReference>
<feature type="region of interest" description="Disordered" evidence="1">
    <location>
        <begin position="358"/>
        <end position="377"/>
    </location>
</feature>
<name>A0A0S4IVJ9_BODSA</name>
<dbReference type="VEuPathDB" id="TriTrypDB:BSAL_75670"/>
<protein>
    <submittedName>
        <fullName evidence="2">Uncharacterized protein</fullName>
    </submittedName>
</protein>
<evidence type="ECO:0000313" key="3">
    <source>
        <dbReference type="Proteomes" id="UP000051952"/>
    </source>
</evidence>
<gene>
    <name evidence="2" type="ORF">BSAL_75670</name>
</gene>
<feature type="compositionally biased region" description="Polar residues" evidence="1">
    <location>
        <begin position="276"/>
        <end position="289"/>
    </location>
</feature>
<sequence>MQRATRHFFAYFFVFILSDQKRRVMVCDKIYIVDVDAALKNNGEILRDIKDKYPSIAQLFHFRKSHQVHFVGAASAQDDIYLAMNDVFAAVGEPFNFSEDDKTLFLKLVEEITPDKMEVYLRDHCNLFAPNESFARDDKLRHGWRNSGPAYGVRAPTPKRRTELLVSCVMAINRQFGIHLALLGVAAPLTQQVADVPAPQPPTQTWAQESKLTFQELQLKHLEQQHRQQGLLAFITPPLSVPETTSRITVKPPTIWPSAYPLPETATRFALVTADSSQPEVASDPQNVASLHLTPDPSQHQPPTAKWYVSGVATHEDVSSSTAQVDGSTTNNALQRSTNEVQSILDNLVASSESIIRSSSAPATSAEKKTSNPPQIGTPLVASHLLLANVTQPITSTQVIAYSTHEASVSAQGAMSHAEYSQSRMSSKESETGCTPIFTKADATRRFYIRSANNFVEFSSTTIGGLGGVVVTISDEYVDLKIPEKNVAFNFKPLTLS</sequence>
<dbReference type="AlphaFoldDB" id="A0A0S4IVJ9"/>
<organism evidence="2 3">
    <name type="scientific">Bodo saltans</name>
    <name type="common">Flagellated protozoan</name>
    <dbReference type="NCBI Taxonomy" id="75058"/>
    <lineage>
        <taxon>Eukaryota</taxon>
        <taxon>Discoba</taxon>
        <taxon>Euglenozoa</taxon>
        <taxon>Kinetoplastea</taxon>
        <taxon>Metakinetoplastina</taxon>
        <taxon>Eubodonida</taxon>
        <taxon>Bodonidae</taxon>
        <taxon>Bodo</taxon>
    </lineage>
</organism>
<feature type="region of interest" description="Disordered" evidence="1">
    <location>
        <begin position="318"/>
        <end position="338"/>
    </location>
</feature>